<organism evidence="1 2">
    <name type="scientific">Novosphingobium barchaimii LL02</name>
    <dbReference type="NCBI Taxonomy" id="1114963"/>
    <lineage>
        <taxon>Bacteria</taxon>
        <taxon>Pseudomonadati</taxon>
        <taxon>Pseudomonadota</taxon>
        <taxon>Alphaproteobacteria</taxon>
        <taxon>Sphingomonadales</taxon>
        <taxon>Sphingomonadaceae</taxon>
        <taxon>Novosphingobium</taxon>
    </lineage>
</organism>
<reference evidence="1 2" key="1">
    <citation type="journal article" date="2015" name="G3 (Bethesda)">
        <title>Insights into Ongoing Evolution of the Hexachlorocyclohexane Catabolic Pathway from Comparative Genomics of Ten Sphingomonadaceae Strains.</title>
        <authorList>
            <person name="Pearce S.L."/>
            <person name="Oakeshott J.G."/>
            <person name="Pandey G."/>
        </authorList>
    </citation>
    <scope>NUCLEOTIDE SEQUENCE [LARGE SCALE GENOMIC DNA]</scope>
    <source>
        <strain evidence="1 2">LL02</strain>
    </source>
</reference>
<dbReference type="AlphaFoldDB" id="A0A0J7Y9F4"/>
<sequence length="115" mass="13388">MRTALERYVKGSFVFLDRDIKELGSKKPRSDMQGFWEFRSQGPMTETRLFGFFARQGAFVATSFRARDEFVEDESEWLHERESSQKLWDGLTGGAAYLVAPWPVRTRAHLKEYTG</sequence>
<accession>A0A0J7Y9F4</accession>
<dbReference type="RefSeq" id="WP_169794984.1">
    <property type="nucleotide sequence ID" value="NZ_KQ130452.1"/>
</dbReference>
<protein>
    <submittedName>
        <fullName evidence="1">Uncharacterized protein</fullName>
    </submittedName>
</protein>
<keyword evidence="2" id="KW-1185">Reference proteome</keyword>
<gene>
    <name evidence="1" type="ORF">V474_07560</name>
</gene>
<name>A0A0J7Y9F4_9SPHN</name>
<dbReference type="EMBL" id="JACU01000002">
    <property type="protein sequence ID" value="KMS59958.1"/>
    <property type="molecule type" value="Genomic_DNA"/>
</dbReference>
<evidence type="ECO:0000313" key="2">
    <source>
        <dbReference type="Proteomes" id="UP000052268"/>
    </source>
</evidence>
<dbReference type="Proteomes" id="UP000052268">
    <property type="component" value="Unassembled WGS sequence"/>
</dbReference>
<comment type="caution">
    <text evidence="1">The sequence shown here is derived from an EMBL/GenBank/DDBJ whole genome shotgun (WGS) entry which is preliminary data.</text>
</comment>
<evidence type="ECO:0000313" key="1">
    <source>
        <dbReference type="EMBL" id="KMS59958.1"/>
    </source>
</evidence>
<proteinExistence type="predicted"/>